<dbReference type="Gene3D" id="1.20.120.920">
    <property type="entry name" value="CRISPR-associated endonuclease Cas1, C-terminal domain"/>
    <property type="match status" value="1"/>
</dbReference>
<dbReference type="AlphaFoldDB" id="D4MKY9"/>
<comment type="cofactor">
    <cofactor evidence="8">
        <name>Mg(2+)</name>
        <dbReference type="ChEBI" id="CHEBI:18420"/>
    </cofactor>
    <cofactor evidence="8">
        <name>Mn(2+)</name>
        <dbReference type="ChEBI" id="CHEBI:29035"/>
    </cofactor>
</comment>
<comment type="subunit">
    <text evidence="8">Homodimer, forms a heterotetramer with a Cas2 homodimer.</text>
</comment>
<sequence length="307" mass="34940">MAEIPGMIKPDIVELPQIADRITFLYLEHCKINRKDSAITVIDENGVTHIPSGTISVLMLGPGTDVSHRAMELIGDSGISVCWVGEQGVRYYAGGRPLTHSSRLIVKQAEMVTNQRKHLDVVRKMYMMRFPDEDVSGLTLQQLRGREGSRIRKVYRQQSEKWNVEWNGRVYNHEDFQSSDPVNQALSAAHACLYGLAHAVICSMGCSPALGFVHIGHECSFVYDIADLYKAEVTIPISFEAAASVNDDISRFVRHRVRDEMVKAHMLERMVHDIKYLLMPEENPDDEKAMYLWNDKNEPLDYGKQYR</sequence>
<evidence type="ECO:0000256" key="2">
    <source>
        <dbReference type="ARBA" id="ARBA00022723"/>
    </source>
</evidence>
<dbReference type="GO" id="GO:0016787">
    <property type="term" value="F:hydrolase activity"/>
    <property type="evidence" value="ECO:0007669"/>
    <property type="project" value="UniProtKB-KW"/>
</dbReference>
<dbReference type="InterPro" id="IPR042211">
    <property type="entry name" value="CRISPR-assoc_Cas1_N"/>
</dbReference>
<dbReference type="PANTHER" id="PTHR34353">
    <property type="entry name" value="CRISPR-ASSOCIATED ENDONUCLEASE CAS1 1"/>
    <property type="match status" value="1"/>
</dbReference>
<dbReference type="EMBL" id="FP929059">
    <property type="protein sequence ID" value="CBL34422.1"/>
    <property type="molecule type" value="Genomic_DNA"/>
</dbReference>
<dbReference type="EC" id="3.1.-.-" evidence="8"/>
<feature type="binding site" evidence="8">
    <location>
        <position position="214"/>
    </location>
    <ligand>
        <name>Mn(2+)</name>
        <dbReference type="ChEBI" id="CHEBI:29035"/>
    </ligand>
</feature>
<accession>D4MKY9</accession>
<reference evidence="9 10" key="2">
    <citation type="submission" date="2010-03" db="EMBL/GenBank/DDBJ databases">
        <authorList>
            <person name="Pajon A."/>
        </authorList>
    </citation>
    <scope>NUCLEOTIDE SEQUENCE [LARGE SCALE GENOMIC DNA]</scope>
    <source>
        <strain evidence="9 10">V10Sc8a</strain>
    </source>
</reference>
<dbReference type="Proteomes" id="UP000007050">
    <property type="component" value="Chromosome"/>
</dbReference>
<dbReference type="HAMAP" id="MF_01470">
    <property type="entry name" value="Cas1"/>
    <property type="match status" value="1"/>
</dbReference>
<comment type="similarity">
    <text evidence="8">Belongs to the CRISPR-associated endonuclease Cas1 family.</text>
</comment>
<keyword evidence="3 8" id="KW-0255">Endonuclease</keyword>
<keyword evidence="2 8" id="KW-0479">Metal-binding</keyword>
<dbReference type="Pfam" id="PF01867">
    <property type="entry name" value="Cas_Cas1"/>
    <property type="match status" value="2"/>
</dbReference>
<dbReference type="InterPro" id="IPR002729">
    <property type="entry name" value="CRISPR-assoc_Cas1"/>
</dbReference>
<evidence type="ECO:0000256" key="4">
    <source>
        <dbReference type="ARBA" id="ARBA00022801"/>
    </source>
</evidence>
<feature type="binding site" evidence="8">
    <location>
        <position position="227"/>
    </location>
    <ligand>
        <name>Mn(2+)</name>
        <dbReference type="ChEBI" id="CHEBI:29035"/>
    </ligand>
</feature>
<keyword evidence="6 8" id="KW-0051">Antiviral defense</keyword>
<keyword evidence="4 8" id="KW-0378">Hydrolase</keyword>
<dbReference type="GO" id="GO:0004520">
    <property type="term" value="F:DNA endonuclease activity"/>
    <property type="evidence" value="ECO:0007669"/>
    <property type="project" value="InterPro"/>
</dbReference>
<dbReference type="GO" id="GO:0051607">
    <property type="term" value="P:defense response to virus"/>
    <property type="evidence" value="ECO:0007669"/>
    <property type="project" value="UniProtKB-UniRule"/>
</dbReference>
<dbReference type="KEGG" id="esr:ES1_14580"/>
<dbReference type="GO" id="GO:0003677">
    <property type="term" value="F:DNA binding"/>
    <property type="evidence" value="ECO:0007669"/>
    <property type="project" value="UniProtKB-KW"/>
</dbReference>
<evidence type="ECO:0000256" key="3">
    <source>
        <dbReference type="ARBA" id="ARBA00022759"/>
    </source>
</evidence>
<dbReference type="NCBIfam" id="TIGR00287">
    <property type="entry name" value="cas1"/>
    <property type="match status" value="1"/>
</dbReference>
<dbReference type="Gene3D" id="3.100.10.20">
    <property type="entry name" value="CRISPR-associated endonuclease Cas1, N-terminal domain"/>
    <property type="match status" value="1"/>
</dbReference>
<protein>
    <recommendedName>
        <fullName evidence="8">CRISPR-associated endonuclease Cas1</fullName>
        <ecNumber evidence="8">3.1.-.-</ecNumber>
    </recommendedName>
</protein>
<dbReference type="InterPro" id="IPR033641">
    <property type="entry name" value="Cas1_I-E"/>
</dbReference>
<dbReference type="PATRIC" id="fig|717961.3.peg.1561"/>
<name>D4MKY9_9FIRM</name>
<dbReference type="InterPro" id="IPR019851">
    <property type="entry name" value="CRISPR-assoc_Cas1_ECOLI"/>
</dbReference>
<organism evidence="9 10">
    <name type="scientific">[Eubacterium] siraeum V10Sc8a</name>
    <dbReference type="NCBI Taxonomy" id="717961"/>
    <lineage>
        <taxon>Bacteria</taxon>
        <taxon>Bacillati</taxon>
        <taxon>Bacillota</taxon>
        <taxon>Clostridia</taxon>
        <taxon>Eubacteriales</taxon>
        <taxon>Oscillospiraceae</taxon>
        <taxon>Oscillospiraceae incertae sedis</taxon>
    </lineage>
</organism>
<dbReference type="GO" id="GO:0043571">
    <property type="term" value="P:maintenance of CRISPR repeat elements"/>
    <property type="evidence" value="ECO:0007669"/>
    <property type="project" value="UniProtKB-UniRule"/>
</dbReference>
<evidence type="ECO:0000256" key="6">
    <source>
        <dbReference type="ARBA" id="ARBA00023118"/>
    </source>
</evidence>
<dbReference type="CDD" id="cd09719">
    <property type="entry name" value="Cas1_I-E"/>
    <property type="match status" value="1"/>
</dbReference>
<dbReference type="InterPro" id="IPR050646">
    <property type="entry name" value="Cas1"/>
</dbReference>
<evidence type="ECO:0000313" key="9">
    <source>
        <dbReference type="EMBL" id="CBL34422.1"/>
    </source>
</evidence>
<evidence type="ECO:0000256" key="8">
    <source>
        <dbReference type="HAMAP-Rule" id="MF_01470"/>
    </source>
</evidence>
<dbReference type="InterPro" id="IPR042206">
    <property type="entry name" value="CRISPR-assoc_Cas1_C"/>
</dbReference>
<keyword evidence="1 8" id="KW-0540">Nuclease</keyword>
<keyword evidence="8" id="KW-0464">Manganese</keyword>
<evidence type="ECO:0000256" key="5">
    <source>
        <dbReference type="ARBA" id="ARBA00022842"/>
    </source>
</evidence>
<evidence type="ECO:0000313" key="10">
    <source>
        <dbReference type="Proteomes" id="UP000007050"/>
    </source>
</evidence>
<dbReference type="NCBIfam" id="TIGR03638">
    <property type="entry name" value="cas1_ECOLI"/>
    <property type="match status" value="1"/>
</dbReference>
<dbReference type="GO" id="GO:0046872">
    <property type="term" value="F:metal ion binding"/>
    <property type="evidence" value="ECO:0007669"/>
    <property type="project" value="UniProtKB-UniRule"/>
</dbReference>
<reference evidence="9 10" key="1">
    <citation type="submission" date="2010-03" db="EMBL/GenBank/DDBJ databases">
        <title>The genome sequence of Eubacterium siraeum V10Sc8a.</title>
        <authorList>
            <consortium name="metaHIT consortium -- http://www.metahit.eu/"/>
            <person name="Pajon A."/>
            <person name="Turner K."/>
            <person name="Parkhill J."/>
            <person name="Duncan S."/>
            <person name="Flint H."/>
        </authorList>
    </citation>
    <scope>NUCLEOTIDE SEQUENCE [LARGE SCALE GENOMIC DNA]</scope>
    <source>
        <strain evidence="9 10">V10Sc8a</strain>
    </source>
</reference>
<gene>
    <name evidence="8" type="primary">cas1</name>
    <name evidence="9" type="ORF">ES1_14580</name>
</gene>
<proteinExistence type="inferred from homology"/>
<comment type="function">
    <text evidence="8">CRISPR (clustered regularly interspaced short palindromic repeat), is an adaptive immune system that provides protection against mobile genetic elements (viruses, transposable elements and conjugative plasmids). CRISPR clusters contain spacers, sequences complementary to antecedent mobile elements, and target invading nucleic acids. CRISPR clusters are transcribed and processed into CRISPR RNA (crRNA). Acts as a dsDNA endonuclease. Involved in the integration of spacer DNA into the CRISPR cassette.</text>
</comment>
<evidence type="ECO:0000256" key="1">
    <source>
        <dbReference type="ARBA" id="ARBA00022722"/>
    </source>
</evidence>
<feature type="binding site" evidence="8">
    <location>
        <position position="147"/>
    </location>
    <ligand>
        <name>Mn(2+)</name>
        <dbReference type="ChEBI" id="CHEBI:29035"/>
    </ligand>
</feature>
<keyword evidence="7 8" id="KW-0238">DNA-binding</keyword>
<keyword evidence="5 8" id="KW-0460">Magnesium</keyword>
<dbReference type="PANTHER" id="PTHR34353:SF3">
    <property type="entry name" value="CRISPR-ASSOCIATED ENDONUCLEASE CAS1"/>
    <property type="match status" value="1"/>
</dbReference>
<dbReference type="HOGENOM" id="CLU_077904_0_0_9"/>
<evidence type="ECO:0000256" key="7">
    <source>
        <dbReference type="ARBA" id="ARBA00023125"/>
    </source>
</evidence>